<proteinExistence type="predicted"/>
<organism evidence="2 3">
    <name type="scientific">Mesorhizobium shonense</name>
    <dbReference type="NCBI Taxonomy" id="1209948"/>
    <lineage>
        <taxon>Bacteria</taxon>
        <taxon>Pseudomonadati</taxon>
        <taxon>Pseudomonadota</taxon>
        <taxon>Alphaproteobacteria</taxon>
        <taxon>Hyphomicrobiales</taxon>
        <taxon>Phyllobacteriaceae</taxon>
        <taxon>Mesorhizobium</taxon>
    </lineage>
</organism>
<evidence type="ECO:0000256" key="1">
    <source>
        <dbReference type="SAM" id="SignalP"/>
    </source>
</evidence>
<evidence type="ECO:0000313" key="3">
    <source>
        <dbReference type="Proteomes" id="UP001549036"/>
    </source>
</evidence>
<comment type="caution">
    <text evidence="2">The sequence shown here is derived from an EMBL/GenBank/DDBJ whole genome shotgun (WGS) entry which is preliminary data.</text>
</comment>
<feature type="chain" id="PRO_5045767820" description="Lipoprotein" evidence="1">
    <location>
        <begin position="20"/>
        <end position="142"/>
    </location>
</feature>
<keyword evidence="1" id="KW-0732">Signal</keyword>
<name>A0ABV2HQH5_9HYPH</name>
<feature type="signal peptide" evidence="1">
    <location>
        <begin position="1"/>
        <end position="19"/>
    </location>
</feature>
<dbReference type="PROSITE" id="PS51257">
    <property type="entry name" value="PROKAR_LIPOPROTEIN"/>
    <property type="match status" value="1"/>
</dbReference>
<accession>A0ABV2HQH5</accession>
<evidence type="ECO:0008006" key="4">
    <source>
        <dbReference type="Google" id="ProtNLM"/>
    </source>
</evidence>
<dbReference type="RefSeq" id="WP_292303056.1">
    <property type="nucleotide sequence ID" value="NZ_JBEPLM010000003.1"/>
</dbReference>
<gene>
    <name evidence="2" type="ORF">ABID26_002230</name>
</gene>
<keyword evidence="3" id="KW-1185">Reference proteome</keyword>
<protein>
    <recommendedName>
        <fullName evidence="4">Lipoprotein</fullName>
    </recommendedName>
</protein>
<reference evidence="2 3" key="1">
    <citation type="submission" date="2024-06" db="EMBL/GenBank/DDBJ databases">
        <title>Genomic Encyclopedia of Type Strains, Phase IV (KMG-IV): sequencing the most valuable type-strain genomes for metagenomic binning, comparative biology and taxonomic classification.</title>
        <authorList>
            <person name="Goeker M."/>
        </authorList>
    </citation>
    <scope>NUCLEOTIDE SEQUENCE [LARGE SCALE GENOMIC DNA]</scope>
    <source>
        <strain evidence="2 3">DSM 29846</strain>
    </source>
</reference>
<dbReference type="Proteomes" id="UP001549036">
    <property type="component" value="Unassembled WGS sequence"/>
</dbReference>
<sequence>MRKTVQLLLAASLCGCVAAAPQPDAGGQRVDPIPISLALEEIITTGIHQRLHDPAFSKFGTMLAGERALNGHQEIVVCGTVNARNASGAYGGDEPFIAKIFPDAGSSFELVAMGDGSPNGRLVVGAACRTAGLPILDPGPKT</sequence>
<evidence type="ECO:0000313" key="2">
    <source>
        <dbReference type="EMBL" id="MET3592842.1"/>
    </source>
</evidence>
<dbReference type="EMBL" id="JBEPLM010000003">
    <property type="protein sequence ID" value="MET3592842.1"/>
    <property type="molecule type" value="Genomic_DNA"/>
</dbReference>